<reference evidence="2" key="1">
    <citation type="submission" date="2009-07" db="EMBL/GenBank/DDBJ databases">
        <authorList>
            <person name="Weinstock G."/>
            <person name="Sodergren E."/>
            <person name="Clifton S."/>
            <person name="Fulton L."/>
            <person name="Fulton B."/>
            <person name="Courtney L."/>
            <person name="Fronick C."/>
            <person name="Harrison M."/>
            <person name="Strong C."/>
            <person name="Farmer C."/>
            <person name="Delahaunty K."/>
            <person name="Markovic C."/>
            <person name="Hall O."/>
            <person name="Minx P."/>
            <person name="Tomlinson C."/>
            <person name="Mitreva M."/>
            <person name="Nelson J."/>
            <person name="Hou S."/>
            <person name="Wollam A."/>
            <person name="Pepin K.H."/>
            <person name="Johnson M."/>
            <person name="Bhonagiri V."/>
            <person name="Nash W.E."/>
            <person name="Warren W."/>
            <person name="Chinwalla A."/>
            <person name="Mardis E.R."/>
            <person name="Wilson R.K."/>
        </authorList>
    </citation>
    <scope>NUCLEOTIDE SEQUENCE [LARGE SCALE GENOMIC DNA]</scope>
    <source>
        <strain evidence="2">DSM 14469</strain>
    </source>
</reference>
<feature type="compositionally biased region" description="Basic residues" evidence="1">
    <location>
        <begin position="27"/>
        <end position="41"/>
    </location>
</feature>
<name>C6LCV0_9FIRM</name>
<keyword evidence="3" id="KW-1185">Reference proteome</keyword>
<dbReference type="Proteomes" id="UP000005561">
    <property type="component" value="Unassembled WGS sequence"/>
</dbReference>
<comment type="caution">
    <text evidence="2">The sequence shown here is derived from an EMBL/GenBank/DDBJ whole genome shotgun (WGS) entry which is preliminary data.</text>
</comment>
<feature type="region of interest" description="Disordered" evidence="1">
    <location>
        <begin position="16"/>
        <end position="113"/>
    </location>
</feature>
<evidence type="ECO:0000313" key="2">
    <source>
        <dbReference type="EMBL" id="EET61764.1"/>
    </source>
</evidence>
<feature type="compositionally biased region" description="Basic and acidic residues" evidence="1">
    <location>
        <begin position="50"/>
        <end position="60"/>
    </location>
</feature>
<feature type="compositionally biased region" description="Basic and acidic residues" evidence="1">
    <location>
        <begin position="16"/>
        <end position="26"/>
    </location>
</feature>
<gene>
    <name evidence="2" type="ORF">BRYFOR_06448</name>
</gene>
<proteinExistence type="predicted"/>
<organism evidence="2 3">
    <name type="scientific">Marvinbryantia formatexigens DSM 14469</name>
    <dbReference type="NCBI Taxonomy" id="478749"/>
    <lineage>
        <taxon>Bacteria</taxon>
        <taxon>Bacillati</taxon>
        <taxon>Bacillota</taxon>
        <taxon>Clostridia</taxon>
        <taxon>Lachnospirales</taxon>
        <taxon>Lachnospiraceae</taxon>
        <taxon>Marvinbryantia</taxon>
    </lineage>
</organism>
<protein>
    <submittedName>
        <fullName evidence="2">Uncharacterized protein</fullName>
    </submittedName>
</protein>
<dbReference type="EMBL" id="ACCL02000005">
    <property type="protein sequence ID" value="EET61764.1"/>
    <property type="molecule type" value="Genomic_DNA"/>
</dbReference>
<evidence type="ECO:0000256" key="1">
    <source>
        <dbReference type="SAM" id="MobiDB-lite"/>
    </source>
</evidence>
<accession>C6LCV0</accession>
<dbReference type="AlphaFoldDB" id="C6LCV0"/>
<sequence>MGMRFTRWMRSVCAEKRAEQKIPERERKKRRRTAGRMRRAHSGAVGGHSAADRRQNERYGKIWRRRPATERKDMAPQTGGGKRYGVLEGVLAEKNPAEKPGFSGSVKEPGSKD</sequence>
<evidence type="ECO:0000313" key="3">
    <source>
        <dbReference type="Proteomes" id="UP000005561"/>
    </source>
</evidence>